<dbReference type="OrthoDB" id="9780392at2"/>
<dbReference type="NCBIfam" id="TIGR00558">
    <property type="entry name" value="pdxH"/>
    <property type="match status" value="1"/>
</dbReference>
<proteinExistence type="inferred from homology"/>
<dbReference type="InterPro" id="IPR019576">
    <property type="entry name" value="Pyridoxamine_oxidase_dimer_C"/>
</dbReference>
<dbReference type="Proteomes" id="UP000269669">
    <property type="component" value="Unassembled WGS sequence"/>
</dbReference>
<dbReference type="EC" id="1.4.3.5" evidence="5"/>
<evidence type="ECO:0000313" key="10">
    <source>
        <dbReference type="Proteomes" id="UP000269669"/>
    </source>
</evidence>
<organism evidence="9 10">
    <name type="scientific">Edaphobacter aggregans</name>
    <dbReference type="NCBI Taxonomy" id="570835"/>
    <lineage>
        <taxon>Bacteria</taxon>
        <taxon>Pseudomonadati</taxon>
        <taxon>Acidobacteriota</taxon>
        <taxon>Terriglobia</taxon>
        <taxon>Terriglobales</taxon>
        <taxon>Acidobacteriaceae</taxon>
        <taxon>Edaphobacter</taxon>
    </lineage>
</organism>
<dbReference type="RefSeq" id="WP_125484409.1">
    <property type="nucleotide sequence ID" value="NZ_RSDW01000001.1"/>
</dbReference>
<evidence type="ECO:0000259" key="8">
    <source>
        <dbReference type="Pfam" id="PF10590"/>
    </source>
</evidence>
<dbReference type="PANTHER" id="PTHR10851:SF0">
    <property type="entry name" value="PYRIDOXINE-5'-PHOSPHATE OXIDASE"/>
    <property type="match status" value="1"/>
</dbReference>
<evidence type="ECO:0000259" key="7">
    <source>
        <dbReference type="Pfam" id="PF01243"/>
    </source>
</evidence>
<keyword evidence="2" id="KW-0285">Flavoprotein</keyword>
<dbReference type="GO" id="GO:0004733">
    <property type="term" value="F:pyridoxamine phosphate oxidase activity"/>
    <property type="evidence" value="ECO:0007669"/>
    <property type="project" value="UniProtKB-UniRule"/>
</dbReference>
<comment type="cofactor">
    <cofactor evidence="6">
        <name>FMN</name>
        <dbReference type="ChEBI" id="CHEBI:58210"/>
    </cofactor>
    <text evidence="6">Binds 1 FMN per subunit.</text>
</comment>
<feature type="binding site" evidence="6">
    <location>
        <position position="171"/>
    </location>
    <ligand>
        <name>FMN</name>
        <dbReference type="ChEBI" id="CHEBI:58210"/>
    </ligand>
</feature>
<feature type="binding site" evidence="6">
    <location>
        <position position="92"/>
    </location>
    <ligand>
        <name>FMN</name>
        <dbReference type="ChEBI" id="CHEBI:58210"/>
    </ligand>
</feature>
<dbReference type="GO" id="GO:0010181">
    <property type="term" value="F:FMN binding"/>
    <property type="evidence" value="ECO:0007669"/>
    <property type="project" value="UniProtKB-UniRule"/>
</dbReference>
<sequence>MDERQVETAVDPVALFQVWMEDAETSEPNDPTAVALATASADGAPSVRMVLVKGVDERGFSFYTNAESRKGGELGENPRAAMCFHWKSLRRQTRVEGVVTELPDAEVDAYFHSRSRGSQVVSAVSRQSQPLESREMLVEMARELARETPGDIPRPEWWKGYVLRPERMEFWIEGEYRLHDRFLFVRGEVGWLKTRLFP</sequence>
<feature type="domain" description="Pyridoxamine 5'-phosphate oxidase N-terminal" evidence="7">
    <location>
        <begin position="28"/>
        <end position="138"/>
    </location>
</feature>
<evidence type="ECO:0000313" key="9">
    <source>
        <dbReference type="EMBL" id="RSL15692.1"/>
    </source>
</evidence>
<keyword evidence="4" id="KW-0560">Oxidoreductase</keyword>
<dbReference type="Pfam" id="PF10590">
    <property type="entry name" value="PNP_phzG_C"/>
    <property type="match status" value="1"/>
</dbReference>
<protein>
    <recommendedName>
        <fullName evidence="5">Pyridoxamine 5'-phosphate oxidase</fullName>
        <ecNumber evidence="5">1.4.3.5</ecNumber>
    </recommendedName>
</protein>
<dbReference type="Gene3D" id="2.30.110.10">
    <property type="entry name" value="Electron Transport, Fmn-binding Protein, Chain A"/>
    <property type="match status" value="1"/>
</dbReference>
<keyword evidence="3 6" id="KW-0288">FMN</keyword>
<dbReference type="InterPro" id="IPR011576">
    <property type="entry name" value="Pyridox_Oxase_N"/>
</dbReference>
<dbReference type="PANTHER" id="PTHR10851">
    <property type="entry name" value="PYRIDOXINE-5-PHOSPHATE OXIDASE"/>
    <property type="match status" value="1"/>
</dbReference>
<feature type="binding site" evidence="6">
    <location>
        <position position="181"/>
    </location>
    <ligand>
        <name>FMN</name>
        <dbReference type="ChEBI" id="CHEBI:58210"/>
    </ligand>
</feature>
<feature type="binding site" evidence="6">
    <location>
        <begin position="127"/>
        <end position="128"/>
    </location>
    <ligand>
        <name>FMN</name>
        <dbReference type="ChEBI" id="CHEBI:58210"/>
    </ligand>
</feature>
<evidence type="ECO:0000256" key="4">
    <source>
        <dbReference type="ARBA" id="ARBA00023002"/>
    </source>
</evidence>
<dbReference type="SUPFAM" id="SSF50475">
    <property type="entry name" value="FMN-binding split barrel"/>
    <property type="match status" value="1"/>
</dbReference>
<evidence type="ECO:0000256" key="5">
    <source>
        <dbReference type="NCBIfam" id="TIGR00558"/>
    </source>
</evidence>
<comment type="similarity">
    <text evidence="1">Belongs to the pyridoxamine 5'-phosphate oxidase family.</text>
</comment>
<dbReference type="EMBL" id="RSDW01000001">
    <property type="protein sequence ID" value="RSL15692.1"/>
    <property type="molecule type" value="Genomic_DNA"/>
</dbReference>
<evidence type="ECO:0000256" key="3">
    <source>
        <dbReference type="ARBA" id="ARBA00022643"/>
    </source>
</evidence>
<name>A0A3R9NSG1_9BACT</name>
<feature type="domain" description="Pyridoxine 5'-phosphate oxidase dimerisation C-terminal" evidence="8">
    <location>
        <begin position="158"/>
        <end position="198"/>
    </location>
</feature>
<feature type="binding site" evidence="6">
    <location>
        <position position="70"/>
    </location>
    <ligand>
        <name>FMN</name>
        <dbReference type="ChEBI" id="CHEBI:58210"/>
    </ligand>
</feature>
<dbReference type="InterPro" id="IPR000659">
    <property type="entry name" value="Pyridox_Oxase"/>
</dbReference>
<keyword evidence="10" id="KW-1185">Reference proteome</keyword>
<dbReference type="Pfam" id="PF01243">
    <property type="entry name" value="PNPOx_N"/>
    <property type="match status" value="1"/>
</dbReference>
<evidence type="ECO:0000256" key="1">
    <source>
        <dbReference type="ARBA" id="ARBA00007301"/>
    </source>
</evidence>
<dbReference type="PIRSF" id="PIRSF000190">
    <property type="entry name" value="Pyd_amn-ph_oxd"/>
    <property type="match status" value="1"/>
</dbReference>
<dbReference type="AlphaFoldDB" id="A0A3R9NSG1"/>
<dbReference type="InterPro" id="IPR012349">
    <property type="entry name" value="Split_barrel_FMN-bd"/>
</dbReference>
<gene>
    <name evidence="9" type="ORF">EDE15_1189</name>
</gene>
<evidence type="ECO:0000256" key="6">
    <source>
        <dbReference type="PIRSR" id="PIRSR000190-2"/>
    </source>
</evidence>
<feature type="binding site" evidence="6">
    <location>
        <position position="69"/>
    </location>
    <ligand>
        <name>FMN</name>
        <dbReference type="ChEBI" id="CHEBI:58210"/>
    </ligand>
</feature>
<feature type="binding site" evidence="6">
    <location>
        <begin position="63"/>
        <end position="64"/>
    </location>
    <ligand>
        <name>FMN</name>
        <dbReference type="ChEBI" id="CHEBI:58210"/>
    </ligand>
</feature>
<comment type="caution">
    <text evidence="9">The sequence shown here is derived from an EMBL/GenBank/DDBJ whole genome shotgun (WGS) entry which is preliminary data.</text>
</comment>
<feature type="binding site" evidence="6">
    <location>
        <begin position="48"/>
        <end position="53"/>
    </location>
    <ligand>
        <name>FMN</name>
        <dbReference type="ChEBI" id="CHEBI:58210"/>
    </ligand>
</feature>
<dbReference type="NCBIfam" id="NF004231">
    <property type="entry name" value="PRK05679.1"/>
    <property type="match status" value="1"/>
</dbReference>
<accession>A0A3R9NSG1</accession>
<evidence type="ECO:0000256" key="2">
    <source>
        <dbReference type="ARBA" id="ARBA00022630"/>
    </source>
</evidence>
<reference evidence="9 10" key="1">
    <citation type="submission" date="2018-12" db="EMBL/GenBank/DDBJ databases">
        <title>Sequencing of bacterial isolates from soil warming experiment in Harvard Forest, Massachusetts, USA.</title>
        <authorList>
            <person name="Deangelis K."/>
        </authorList>
    </citation>
    <scope>NUCLEOTIDE SEQUENCE [LARGE SCALE GENOMIC DNA]</scope>
    <source>
        <strain evidence="9 10">EB153</strain>
    </source>
</reference>
<dbReference type="HAMAP" id="MF_01629">
    <property type="entry name" value="PdxH"/>
    <property type="match status" value="1"/>
</dbReference>
<dbReference type="GO" id="GO:0008615">
    <property type="term" value="P:pyridoxine biosynthetic process"/>
    <property type="evidence" value="ECO:0007669"/>
    <property type="project" value="UniProtKB-UniRule"/>
</dbReference>